<dbReference type="Proteomes" id="UP000198736">
    <property type="component" value="Unassembled WGS sequence"/>
</dbReference>
<evidence type="ECO:0000256" key="1">
    <source>
        <dbReference type="SAM" id="SignalP"/>
    </source>
</evidence>
<feature type="signal peptide" evidence="1">
    <location>
        <begin position="1"/>
        <end position="24"/>
    </location>
</feature>
<keyword evidence="3" id="KW-1185">Reference proteome</keyword>
<feature type="chain" id="PRO_5006623812" description="DUF5666 domain-containing protein" evidence="1">
    <location>
        <begin position="25"/>
        <end position="304"/>
    </location>
</feature>
<dbReference type="EMBL" id="CZPZ01000002">
    <property type="protein sequence ID" value="CUS32550.1"/>
    <property type="molecule type" value="Genomic_DNA"/>
</dbReference>
<organism evidence="2 3">
    <name type="scientific">Candidatus Nitrospira nitrificans</name>
    <dbReference type="NCBI Taxonomy" id="1742973"/>
    <lineage>
        <taxon>Bacteria</taxon>
        <taxon>Pseudomonadati</taxon>
        <taxon>Nitrospirota</taxon>
        <taxon>Nitrospiria</taxon>
        <taxon>Nitrospirales</taxon>
        <taxon>Nitrospiraceae</taxon>
        <taxon>Nitrospira</taxon>
    </lineage>
</organism>
<name>A0A0S4L9Q3_9BACT</name>
<accession>A0A0S4L9Q3</accession>
<gene>
    <name evidence="2" type="ORF">COMA2_100178</name>
</gene>
<dbReference type="OrthoDB" id="9775829at2"/>
<sequence>MKAKLISFGVMVLSLLIVAPYGFADETGNHGVAAPTKVSGVVSKVQSGLIHVKTSWGSMTFSLPGSEKLKVGEEVEMQVNENNAVIDVHRKGEPAHFHRYVTGDLVYTSSDRREIKLWTPEGEKSFDVQAGRSKLAQFQEGAPVTIELNEEGKLIDIHKFTVEMVVSDNPRTRPGYRIQAHGTVEKIQSGLIFIKTPTGRYTVPGKLVPSNAAVGDEVMLWINEEGLVIDGHGEKRQAGLHRLVFGKLVYVGRDKKQIKLRTPEGEKVFPLERLEVKAKVIPEGSNVVVELNEEGTVIELKKAQ</sequence>
<evidence type="ECO:0000313" key="3">
    <source>
        <dbReference type="Proteomes" id="UP000198736"/>
    </source>
</evidence>
<evidence type="ECO:0000313" key="2">
    <source>
        <dbReference type="EMBL" id="CUS32550.1"/>
    </source>
</evidence>
<evidence type="ECO:0008006" key="4">
    <source>
        <dbReference type="Google" id="ProtNLM"/>
    </source>
</evidence>
<proteinExistence type="predicted"/>
<dbReference type="AlphaFoldDB" id="A0A0S4L9Q3"/>
<dbReference type="RefSeq" id="WP_090894469.1">
    <property type="nucleotide sequence ID" value="NZ_CZPZ01000002.1"/>
</dbReference>
<keyword evidence="1" id="KW-0732">Signal</keyword>
<dbReference type="STRING" id="1742973.COMA2_100178"/>
<reference evidence="3" key="1">
    <citation type="submission" date="2015-10" db="EMBL/GenBank/DDBJ databases">
        <authorList>
            <person name="Luecker S."/>
            <person name="Luecker S."/>
        </authorList>
    </citation>
    <scope>NUCLEOTIDE SEQUENCE [LARGE SCALE GENOMIC DNA]</scope>
</reference>
<protein>
    <recommendedName>
        <fullName evidence="4">DUF5666 domain-containing protein</fullName>
    </recommendedName>
</protein>